<organism evidence="1 2">
    <name type="scientific">Duganella fentianensis</name>
    <dbReference type="NCBI Taxonomy" id="2692177"/>
    <lineage>
        <taxon>Bacteria</taxon>
        <taxon>Pseudomonadati</taxon>
        <taxon>Pseudomonadota</taxon>
        <taxon>Betaproteobacteria</taxon>
        <taxon>Burkholderiales</taxon>
        <taxon>Oxalobacteraceae</taxon>
        <taxon>Telluria group</taxon>
        <taxon>Duganella</taxon>
    </lineage>
</organism>
<proteinExistence type="predicted"/>
<accession>A0A845HWH3</accession>
<keyword evidence="2" id="KW-1185">Reference proteome</keyword>
<dbReference type="SUPFAM" id="SSF53850">
    <property type="entry name" value="Periplasmic binding protein-like II"/>
    <property type="match status" value="1"/>
</dbReference>
<gene>
    <name evidence="1" type="ORF">GTP23_10410</name>
</gene>
<protein>
    <recommendedName>
        <fullName evidence="3">Transporter substrate-binding domain-containing protein</fullName>
    </recommendedName>
</protein>
<dbReference type="Gene3D" id="3.40.190.10">
    <property type="entry name" value="Periplasmic binding protein-like II"/>
    <property type="match status" value="2"/>
</dbReference>
<name>A0A845HWH3_9BURK</name>
<reference evidence="1" key="1">
    <citation type="submission" date="2019-12" db="EMBL/GenBank/DDBJ databases">
        <title>Novel species isolated from a subtropical stream in China.</title>
        <authorList>
            <person name="Lu H."/>
        </authorList>
    </citation>
    <scope>NUCLEOTIDE SEQUENCE [LARGE SCALE GENOMIC DNA]</scope>
    <source>
        <strain evidence="1">FT93W</strain>
    </source>
</reference>
<evidence type="ECO:0008006" key="3">
    <source>
        <dbReference type="Google" id="ProtNLM"/>
    </source>
</evidence>
<dbReference type="Proteomes" id="UP000444316">
    <property type="component" value="Unassembled WGS sequence"/>
</dbReference>
<comment type="caution">
    <text evidence="1">The sequence shown here is derived from an EMBL/GenBank/DDBJ whole genome shotgun (WGS) entry which is preliminary data.</text>
</comment>
<sequence length="266" mass="30338">MQVRYPRAESLDDERGEYGYALLQLALAKAGNHYRAVLSQTSMQQNRALVELQSGAGRIDIVGTMTSIEREAALLPVRIPMSRGLIGWRLGLLRADRQELLRDVHNIADLKKFSTGQGHDWPDLTILRHNGILVYPVAVYSSLFGMLNAGRYDWAPRSLNEIWGEARRHPELVVDQHILLHYPTADYFFVNKNNPALAENIRQGLELALADGSFEQLFYLHYGPGIRRAQLDKRVLIELPNPLLSPQTPLQRKELWFSLADLKRLH</sequence>
<dbReference type="AlphaFoldDB" id="A0A845HWH3"/>
<dbReference type="EMBL" id="WWCL01000002">
    <property type="protein sequence ID" value="MYN45460.1"/>
    <property type="molecule type" value="Genomic_DNA"/>
</dbReference>
<evidence type="ECO:0000313" key="2">
    <source>
        <dbReference type="Proteomes" id="UP000444316"/>
    </source>
</evidence>
<evidence type="ECO:0000313" key="1">
    <source>
        <dbReference type="EMBL" id="MYN45460.1"/>
    </source>
</evidence>